<evidence type="ECO:0000313" key="1">
    <source>
        <dbReference type="EMBL" id="KRZ05587.1"/>
    </source>
</evidence>
<dbReference type="EMBL" id="JYDP01000136">
    <property type="protein sequence ID" value="KRZ05587.1"/>
    <property type="molecule type" value="Genomic_DNA"/>
</dbReference>
<accession>A0A0V1H5D7</accession>
<dbReference type="AlphaFoldDB" id="A0A0V1H5D7"/>
<evidence type="ECO:0000313" key="2">
    <source>
        <dbReference type="Proteomes" id="UP000055024"/>
    </source>
</evidence>
<protein>
    <submittedName>
        <fullName evidence="1">Uncharacterized protein</fullName>
    </submittedName>
</protein>
<comment type="caution">
    <text evidence="1">The sequence shown here is derived from an EMBL/GenBank/DDBJ whole genome shotgun (WGS) entry which is preliminary data.</text>
</comment>
<organism evidence="1 2">
    <name type="scientific">Trichinella zimbabwensis</name>
    <dbReference type="NCBI Taxonomy" id="268475"/>
    <lineage>
        <taxon>Eukaryota</taxon>
        <taxon>Metazoa</taxon>
        <taxon>Ecdysozoa</taxon>
        <taxon>Nematoda</taxon>
        <taxon>Enoplea</taxon>
        <taxon>Dorylaimia</taxon>
        <taxon>Trichinellida</taxon>
        <taxon>Trichinellidae</taxon>
        <taxon>Trichinella</taxon>
    </lineage>
</organism>
<keyword evidence="2" id="KW-1185">Reference proteome</keyword>
<proteinExistence type="predicted"/>
<gene>
    <name evidence="1" type="ORF">T11_72</name>
</gene>
<sequence>MQPESQQCDQGIAEDTAASNLLSDTVMQFKPTFCYSRQHDGYLDQI</sequence>
<dbReference type="Proteomes" id="UP000055024">
    <property type="component" value="Unassembled WGS sequence"/>
</dbReference>
<reference evidence="1 2" key="1">
    <citation type="submission" date="2015-01" db="EMBL/GenBank/DDBJ databases">
        <title>Evolution of Trichinella species and genotypes.</title>
        <authorList>
            <person name="Korhonen P.K."/>
            <person name="Edoardo P."/>
            <person name="Giuseppe L.R."/>
            <person name="Gasser R.B."/>
        </authorList>
    </citation>
    <scope>NUCLEOTIDE SEQUENCE [LARGE SCALE GENOMIC DNA]</scope>
    <source>
        <strain evidence="1">ISS1029</strain>
    </source>
</reference>
<name>A0A0V1H5D7_9BILA</name>